<dbReference type="PANTHER" id="PTHR43456:SF2">
    <property type="entry name" value="RIESKE (2FE-2S) DOMAIN-CONTAINING PROTEIN"/>
    <property type="match status" value="1"/>
</dbReference>
<keyword evidence="11" id="KW-1185">Reference proteome</keyword>
<dbReference type="InterPro" id="IPR036922">
    <property type="entry name" value="Rieske_2Fe-2S_sf"/>
</dbReference>
<keyword evidence="5" id="KW-0408">Iron</keyword>
<dbReference type="AlphaFoldDB" id="A0A9D4VEH8"/>
<dbReference type="EMBL" id="JABFUD020000001">
    <property type="protein sequence ID" value="KAI5085095.1"/>
    <property type="molecule type" value="Genomic_DNA"/>
</dbReference>
<dbReference type="GO" id="GO:0008942">
    <property type="term" value="F:nitrite reductase [NAD(P)H] activity"/>
    <property type="evidence" value="ECO:0007669"/>
    <property type="project" value="InterPro"/>
</dbReference>
<dbReference type="InterPro" id="IPR012748">
    <property type="entry name" value="Rieske-like_NirD"/>
</dbReference>
<evidence type="ECO:0000256" key="7">
    <source>
        <dbReference type="ARBA" id="ARBA00023063"/>
    </source>
</evidence>
<dbReference type="GO" id="GO:0042128">
    <property type="term" value="P:nitrate assimilation"/>
    <property type="evidence" value="ECO:0007669"/>
    <property type="project" value="UniProtKB-KW"/>
</dbReference>
<evidence type="ECO:0000259" key="9">
    <source>
        <dbReference type="PROSITE" id="PS51296"/>
    </source>
</evidence>
<dbReference type="Pfam" id="PF13806">
    <property type="entry name" value="Rieske_2"/>
    <property type="match status" value="1"/>
</dbReference>
<dbReference type="GO" id="GO:0046872">
    <property type="term" value="F:metal ion binding"/>
    <property type="evidence" value="ECO:0007669"/>
    <property type="project" value="UniProtKB-KW"/>
</dbReference>
<proteinExistence type="predicted"/>
<keyword evidence="4" id="KW-0560">Oxidoreductase</keyword>
<feature type="domain" description="Rieske" evidence="9">
    <location>
        <begin position="78"/>
        <end position="190"/>
    </location>
</feature>
<evidence type="ECO:0000256" key="2">
    <source>
        <dbReference type="ARBA" id="ARBA00022723"/>
    </source>
</evidence>
<evidence type="ECO:0000256" key="3">
    <source>
        <dbReference type="ARBA" id="ARBA00022946"/>
    </source>
</evidence>
<dbReference type="GO" id="GO:0051537">
    <property type="term" value="F:2 iron, 2 sulfur cluster binding"/>
    <property type="evidence" value="ECO:0007669"/>
    <property type="project" value="UniProtKB-KW"/>
</dbReference>
<evidence type="ECO:0000313" key="11">
    <source>
        <dbReference type="Proteomes" id="UP000886520"/>
    </source>
</evidence>
<evidence type="ECO:0000313" key="10">
    <source>
        <dbReference type="EMBL" id="KAI5085095.1"/>
    </source>
</evidence>
<name>A0A9D4VEH8_ADICA</name>
<reference evidence="10" key="1">
    <citation type="submission" date="2021-01" db="EMBL/GenBank/DDBJ databases">
        <title>Adiantum capillus-veneris genome.</title>
        <authorList>
            <person name="Fang Y."/>
            <person name="Liao Q."/>
        </authorList>
    </citation>
    <scope>NUCLEOTIDE SEQUENCE</scope>
    <source>
        <strain evidence="10">H3</strain>
        <tissue evidence="10">Leaf</tissue>
    </source>
</reference>
<dbReference type="PANTHER" id="PTHR43456">
    <property type="entry name" value="RIESKE (2FE-2S) DOMAIN-CONTAINING PROTEIN"/>
    <property type="match status" value="1"/>
</dbReference>
<dbReference type="Gene3D" id="2.102.10.10">
    <property type="entry name" value="Rieske [2Fe-2S] iron-sulphur domain"/>
    <property type="match status" value="1"/>
</dbReference>
<feature type="region of interest" description="Disordered" evidence="8">
    <location>
        <begin position="1"/>
        <end position="24"/>
    </location>
</feature>
<sequence length="217" mass="23711">MGMRAIPYHESRAASSPPMERRPHRQNVIRSLTSSFAGMVNTGQVGRVVVNCSAGDNSSSVSMATATQAERNGEGMSWAAVIPAFLLPKGECRFIVRQDGQDVLLLWYKGEVVANENTLPVEGAYSEGFVNAKLTQDGCIVCPSTDSTFDLKTGEIKEWFPSNPVLRLLTPPLRKLTTCPVKIDSDYIYISTQSSSLVDSAEIVFVGRYKQAEALLM</sequence>
<evidence type="ECO:0000256" key="8">
    <source>
        <dbReference type="SAM" id="MobiDB-lite"/>
    </source>
</evidence>
<keyword evidence="1" id="KW-0001">2Fe-2S</keyword>
<gene>
    <name evidence="10" type="ORF">GOP47_0001264</name>
</gene>
<keyword evidence="3" id="KW-0809">Transit peptide</keyword>
<evidence type="ECO:0000256" key="1">
    <source>
        <dbReference type="ARBA" id="ARBA00022714"/>
    </source>
</evidence>
<accession>A0A9D4VEH8</accession>
<dbReference type="OrthoDB" id="1910064at2759"/>
<evidence type="ECO:0000256" key="4">
    <source>
        <dbReference type="ARBA" id="ARBA00023002"/>
    </source>
</evidence>
<dbReference type="SUPFAM" id="SSF50022">
    <property type="entry name" value="ISP domain"/>
    <property type="match status" value="1"/>
</dbReference>
<keyword evidence="2" id="KW-0479">Metal-binding</keyword>
<dbReference type="Proteomes" id="UP000886520">
    <property type="component" value="Chromosome 1"/>
</dbReference>
<comment type="caution">
    <text evidence="10">The sequence shown here is derived from an EMBL/GenBank/DDBJ whole genome shotgun (WGS) entry which is preliminary data.</text>
</comment>
<keyword evidence="6" id="KW-0411">Iron-sulfur</keyword>
<evidence type="ECO:0000256" key="6">
    <source>
        <dbReference type="ARBA" id="ARBA00023014"/>
    </source>
</evidence>
<evidence type="ECO:0000256" key="5">
    <source>
        <dbReference type="ARBA" id="ARBA00023004"/>
    </source>
</evidence>
<protein>
    <recommendedName>
        <fullName evidence="9">Rieske domain-containing protein</fullName>
    </recommendedName>
</protein>
<dbReference type="CDD" id="cd03467">
    <property type="entry name" value="Rieske"/>
    <property type="match status" value="1"/>
</dbReference>
<dbReference type="PROSITE" id="PS51296">
    <property type="entry name" value="RIESKE"/>
    <property type="match status" value="1"/>
</dbReference>
<dbReference type="InterPro" id="IPR017941">
    <property type="entry name" value="Rieske_2Fe-2S"/>
</dbReference>
<keyword evidence="7" id="KW-0534">Nitrate assimilation</keyword>
<organism evidence="10 11">
    <name type="scientific">Adiantum capillus-veneris</name>
    <name type="common">Maidenhair fern</name>
    <dbReference type="NCBI Taxonomy" id="13818"/>
    <lineage>
        <taxon>Eukaryota</taxon>
        <taxon>Viridiplantae</taxon>
        <taxon>Streptophyta</taxon>
        <taxon>Embryophyta</taxon>
        <taxon>Tracheophyta</taxon>
        <taxon>Polypodiopsida</taxon>
        <taxon>Polypodiidae</taxon>
        <taxon>Polypodiales</taxon>
        <taxon>Pteridineae</taxon>
        <taxon>Pteridaceae</taxon>
        <taxon>Vittarioideae</taxon>
        <taxon>Adiantum</taxon>
    </lineage>
</organism>